<keyword evidence="3 4" id="KW-0238">DNA-binding</keyword>
<dbReference type="SUPFAM" id="SSF50249">
    <property type="entry name" value="Nucleic acid-binding proteins"/>
    <property type="match status" value="1"/>
</dbReference>
<evidence type="ECO:0000313" key="6">
    <source>
        <dbReference type="EMBL" id="KAH8490800.1"/>
    </source>
</evidence>
<dbReference type="Pfam" id="PF00436">
    <property type="entry name" value="SSB"/>
    <property type="match status" value="1"/>
</dbReference>
<dbReference type="EMBL" id="JACEGQ020000013">
    <property type="protein sequence ID" value="KAH8490800.1"/>
    <property type="molecule type" value="Genomic_DNA"/>
</dbReference>
<dbReference type="PANTHER" id="PTHR33355">
    <property type="entry name" value="WALL-ASSOCIATED RECEPTOR KINASE CARBOXY-TERMINAL PROTEIN-RELATED"/>
    <property type="match status" value="1"/>
</dbReference>
<protein>
    <recommendedName>
        <fullName evidence="5">Wall-associated receptor kinase galacturonan-binding domain-containing protein</fullName>
    </recommendedName>
</protein>
<comment type="subcellular location">
    <subcellularLocation>
        <location evidence="1">Membrane</location>
        <topology evidence="1">Single-pass membrane protein</topology>
    </subcellularLocation>
</comment>
<dbReference type="GO" id="GO:0030247">
    <property type="term" value="F:polysaccharide binding"/>
    <property type="evidence" value="ECO:0007669"/>
    <property type="project" value="InterPro"/>
</dbReference>
<dbReference type="GO" id="GO:0003697">
    <property type="term" value="F:single-stranded DNA binding"/>
    <property type="evidence" value="ECO:0007669"/>
    <property type="project" value="InterPro"/>
</dbReference>
<comment type="caution">
    <text evidence="6">The sequence shown here is derived from an EMBL/GenBank/DDBJ whole genome shotgun (WGS) entry which is preliminary data.</text>
</comment>
<name>A0A8T2XCQ6_POPDE</name>
<evidence type="ECO:0000313" key="7">
    <source>
        <dbReference type="Proteomes" id="UP000807159"/>
    </source>
</evidence>
<evidence type="ECO:0000259" key="5">
    <source>
        <dbReference type="Pfam" id="PF13947"/>
    </source>
</evidence>
<dbReference type="InterPro" id="IPR012340">
    <property type="entry name" value="NA-bd_OB-fold"/>
</dbReference>
<dbReference type="FunFam" id="2.40.50.140:FF:000160">
    <property type="entry name" value="single-stranded DNA-binding protein, mitochondrial"/>
    <property type="match status" value="1"/>
</dbReference>
<organism evidence="6 7">
    <name type="scientific">Populus deltoides</name>
    <name type="common">Eastern poplar</name>
    <name type="synonym">Eastern cottonwood</name>
    <dbReference type="NCBI Taxonomy" id="3696"/>
    <lineage>
        <taxon>Eukaryota</taxon>
        <taxon>Viridiplantae</taxon>
        <taxon>Streptophyta</taxon>
        <taxon>Embryophyta</taxon>
        <taxon>Tracheophyta</taxon>
        <taxon>Spermatophyta</taxon>
        <taxon>Magnoliopsida</taxon>
        <taxon>eudicotyledons</taxon>
        <taxon>Gunneridae</taxon>
        <taxon>Pentapetalae</taxon>
        <taxon>rosids</taxon>
        <taxon>fabids</taxon>
        <taxon>Malpighiales</taxon>
        <taxon>Salicaceae</taxon>
        <taxon>Saliceae</taxon>
        <taxon>Populus</taxon>
    </lineage>
</organism>
<feature type="domain" description="Wall-associated receptor kinase galacturonan-binding" evidence="5">
    <location>
        <begin position="214"/>
        <end position="269"/>
    </location>
</feature>
<gene>
    <name evidence="6" type="ORF">H0E87_023080</name>
</gene>
<dbReference type="GO" id="GO:0016020">
    <property type="term" value="C:membrane"/>
    <property type="evidence" value="ECO:0007669"/>
    <property type="project" value="UniProtKB-SubCell"/>
</dbReference>
<dbReference type="PROSITE" id="PS50935">
    <property type="entry name" value="SSB"/>
    <property type="match status" value="1"/>
</dbReference>
<keyword evidence="2" id="KW-0732">Signal</keyword>
<dbReference type="Proteomes" id="UP000807159">
    <property type="component" value="Chromosome 13"/>
</dbReference>
<evidence type="ECO:0000256" key="3">
    <source>
        <dbReference type="ARBA" id="ARBA00023125"/>
    </source>
</evidence>
<dbReference type="Gene3D" id="2.40.50.140">
    <property type="entry name" value="Nucleic acid-binding proteins"/>
    <property type="match status" value="1"/>
</dbReference>
<sequence>MSSLVLRFAKLLRVPSPVIMPTSSLGVGLQRSLRSCYSTVSFNSDNEEGKNDKVEEEFDDLLGDRRESRFQGVDPRKGWEFRGVHRAIICGKVGQAPVQKILRNGRTVTIFTVGTGGMFDQRIIGSKDLPKPAQWHRIAVHNDSLGAYAVQQLAKNSSVYVEGDIEIRVYNDSISGEVKNIPEICVRRDGKIRLITSGENISNISFEDLTLDACPKCGNMLIPYPLSTSDNCGNPRYRIYCNNGALEFLSAQGLYYRILSINPSAYKLVIRPPLIGKDTCYSSDLAVGGLRLDENLPFNISVRNTVMLFNCSDNILLSPLNCSSTSYCRQYEEIEEGSGCKGTLCCHFLKDASMTSHRIRVRVGGCSAYTSVVDIKPVDPVDKWNYGIELQWMPPY</sequence>
<dbReference type="PANTHER" id="PTHR33355:SF14">
    <property type="entry name" value="WALL-ASSOCIATED RECEPTOR KINASE GALACTURONAN-BINDING DOMAIN-CONTAINING PROTEIN"/>
    <property type="match status" value="1"/>
</dbReference>
<keyword evidence="7" id="KW-1185">Reference proteome</keyword>
<dbReference type="Pfam" id="PF13947">
    <property type="entry name" value="GUB_WAK_bind"/>
    <property type="match status" value="1"/>
</dbReference>
<reference evidence="6" key="1">
    <citation type="journal article" date="2021" name="J. Hered.">
        <title>Genome Assembly of Salicaceae Populus deltoides (Eastern Cottonwood) I-69 Based on Nanopore Sequencing and Hi-C Technologies.</title>
        <authorList>
            <person name="Bai S."/>
            <person name="Wu H."/>
            <person name="Zhang J."/>
            <person name="Pan Z."/>
            <person name="Zhao W."/>
            <person name="Li Z."/>
            <person name="Tong C."/>
        </authorList>
    </citation>
    <scope>NUCLEOTIDE SEQUENCE</scope>
    <source>
        <tissue evidence="6">Leaf</tissue>
    </source>
</reference>
<evidence type="ECO:0000256" key="4">
    <source>
        <dbReference type="PROSITE-ProRule" id="PRU00252"/>
    </source>
</evidence>
<evidence type="ECO:0000256" key="2">
    <source>
        <dbReference type="ARBA" id="ARBA00022729"/>
    </source>
</evidence>
<dbReference type="AlphaFoldDB" id="A0A8T2XCQ6"/>
<dbReference type="InterPro" id="IPR000424">
    <property type="entry name" value="Primosome_PriB/ssb"/>
</dbReference>
<proteinExistence type="predicted"/>
<evidence type="ECO:0000256" key="1">
    <source>
        <dbReference type="ARBA" id="ARBA00004167"/>
    </source>
</evidence>
<accession>A0A8T2XCQ6</accession>
<dbReference type="InterPro" id="IPR025287">
    <property type="entry name" value="WAK_GUB"/>
</dbReference>